<comment type="caution">
    <text evidence="1">The sequence shown here is derived from an EMBL/GenBank/DDBJ whole genome shotgun (WGS) entry which is preliminary data.</text>
</comment>
<dbReference type="AlphaFoldDB" id="A0A0F9BJW0"/>
<name>A0A0F9BJW0_9ZZZZ</name>
<evidence type="ECO:0000313" key="1">
    <source>
        <dbReference type="EMBL" id="KKL14102.1"/>
    </source>
</evidence>
<gene>
    <name evidence="1" type="ORF">LCGC14_2519130</name>
</gene>
<accession>A0A0F9BJW0</accession>
<reference evidence="1" key="1">
    <citation type="journal article" date="2015" name="Nature">
        <title>Complex archaea that bridge the gap between prokaryotes and eukaryotes.</title>
        <authorList>
            <person name="Spang A."/>
            <person name="Saw J.H."/>
            <person name="Jorgensen S.L."/>
            <person name="Zaremba-Niedzwiedzka K."/>
            <person name="Martijn J."/>
            <person name="Lind A.E."/>
            <person name="van Eijk R."/>
            <person name="Schleper C."/>
            <person name="Guy L."/>
            <person name="Ettema T.J."/>
        </authorList>
    </citation>
    <scope>NUCLEOTIDE SEQUENCE</scope>
</reference>
<proteinExistence type="predicted"/>
<organism evidence="1">
    <name type="scientific">marine sediment metagenome</name>
    <dbReference type="NCBI Taxonomy" id="412755"/>
    <lineage>
        <taxon>unclassified sequences</taxon>
        <taxon>metagenomes</taxon>
        <taxon>ecological metagenomes</taxon>
    </lineage>
</organism>
<protein>
    <submittedName>
        <fullName evidence="1">Uncharacterized protein</fullName>
    </submittedName>
</protein>
<sequence length="60" mass="6935">MCQQCVNNLIDLLPDDMTWDERVDVLWSRTAFPAGNAETVERQLKEFVQTRPAPKKQGDE</sequence>
<dbReference type="EMBL" id="LAZR01040597">
    <property type="protein sequence ID" value="KKL14102.1"/>
    <property type="molecule type" value="Genomic_DNA"/>
</dbReference>